<accession>A0A834Z3F2</accession>
<dbReference type="OrthoDB" id="761598at2759"/>
<evidence type="ECO:0008006" key="4">
    <source>
        <dbReference type="Google" id="ProtNLM"/>
    </source>
</evidence>
<organism evidence="2 3">
    <name type="scientific">Tetracentron sinense</name>
    <name type="common">Spur-leaf</name>
    <dbReference type="NCBI Taxonomy" id="13715"/>
    <lineage>
        <taxon>Eukaryota</taxon>
        <taxon>Viridiplantae</taxon>
        <taxon>Streptophyta</taxon>
        <taxon>Embryophyta</taxon>
        <taxon>Tracheophyta</taxon>
        <taxon>Spermatophyta</taxon>
        <taxon>Magnoliopsida</taxon>
        <taxon>Trochodendrales</taxon>
        <taxon>Trochodendraceae</taxon>
        <taxon>Tetracentron</taxon>
    </lineage>
</organism>
<feature type="transmembrane region" description="Helical" evidence="1">
    <location>
        <begin position="260"/>
        <end position="281"/>
    </location>
</feature>
<dbReference type="EMBL" id="JABCRI010000009">
    <property type="protein sequence ID" value="KAF8400184.1"/>
    <property type="molecule type" value="Genomic_DNA"/>
</dbReference>
<proteinExistence type="predicted"/>
<keyword evidence="1" id="KW-0472">Membrane</keyword>
<reference evidence="2 3" key="1">
    <citation type="submission" date="2020-04" db="EMBL/GenBank/DDBJ databases">
        <title>Plant Genome Project.</title>
        <authorList>
            <person name="Zhang R.-G."/>
        </authorList>
    </citation>
    <scope>NUCLEOTIDE SEQUENCE [LARGE SCALE GENOMIC DNA]</scope>
    <source>
        <strain evidence="2">YNK0</strain>
        <tissue evidence="2">Leaf</tissue>
    </source>
</reference>
<dbReference type="Proteomes" id="UP000655225">
    <property type="component" value="Unassembled WGS sequence"/>
</dbReference>
<dbReference type="PANTHER" id="PTHR31881">
    <property type="match status" value="1"/>
</dbReference>
<evidence type="ECO:0000313" key="3">
    <source>
        <dbReference type="Proteomes" id="UP000655225"/>
    </source>
</evidence>
<evidence type="ECO:0000313" key="2">
    <source>
        <dbReference type="EMBL" id="KAF8400184.1"/>
    </source>
</evidence>
<keyword evidence="1" id="KW-0812">Transmembrane</keyword>
<feature type="transmembrane region" description="Helical" evidence="1">
    <location>
        <begin position="37"/>
        <end position="58"/>
    </location>
</feature>
<keyword evidence="3" id="KW-1185">Reference proteome</keyword>
<gene>
    <name evidence="2" type="ORF">HHK36_013480</name>
</gene>
<keyword evidence="1" id="KW-1133">Transmembrane helix</keyword>
<dbReference type="Pfam" id="PF04654">
    <property type="entry name" value="DUF599"/>
    <property type="match status" value="1"/>
</dbReference>
<dbReference type="PANTHER" id="PTHR31881:SF6">
    <property type="entry name" value="OS09G0494600 PROTEIN"/>
    <property type="match status" value="1"/>
</dbReference>
<name>A0A834Z3F2_TETSI</name>
<sequence length="376" mass="41943">MKDFSSISLAGELASPPIASRQILPLIHSSKVHSSLQIGFFIIHYQFLPIVFLGCTLIPPRFLSRSSSPVALPLISFPVTFSDEITSQQHLRLLSLSLPISATTDRFVLEILPLIHSSKVHSSFQIGFFIIHYQFRPTVFLGCTLIPPRFLSRSSSPAALPLISFLVTFSDEITAQQHLRLLSLSLPISATTDRFVLEDNNKNILAVQTIRNAMMGLTLMATTSILLCSGLAGIISSTYSAKKQLDDDSIFGEFMMAMKYVTLLSIFLFSFLCHSLSFMFMNQVNFLINSPEDSIVTPEYVTELLEKGFTLSTVGNRLFYAAVPLLLWIFGPVMVFFCSVTIVSVLYNLDFVFVSRRDGLRGKVDEDGKKDFVSVY</sequence>
<comment type="caution">
    <text evidence="2">The sequence shown here is derived from an EMBL/GenBank/DDBJ whole genome shotgun (WGS) entry which is preliminary data.</text>
</comment>
<feature type="transmembrane region" description="Helical" evidence="1">
    <location>
        <begin position="217"/>
        <end position="240"/>
    </location>
</feature>
<evidence type="ECO:0000256" key="1">
    <source>
        <dbReference type="SAM" id="Phobius"/>
    </source>
</evidence>
<protein>
    <recommendedName>
        <fullName evidence="4">Transmembrane protein</fullName>
    </recommendedName>
</protein>
<dbReference type="InterPro" id="IPR006747">
    <property type="entry name" value="DUF599"/>
</dbReference>
<feature type="transmembrane region" description="Helical" evidence="1">
    <location>
        <begin position="325"/>
        <end position="347"/>
    </location>
</feature>
<dbReference type="AlphaFoldDB" id="A0A834Z3F2"/>